<sequence length="71" mass="7646">MGSESQKNSRGKRKATSDPAGPGAVRAMLPCCGKIDNASDLKHRVQDLLDAVEQIQQRSDRVPSSALLKLN</sequence>
<proteinExistence type="predicted"/>
<evidence type="ECO:0000256" key="1">
    <source>
        <dbReference type="SAM" id="MobiDB-lite"/>
    </source>
</evidence>
<reference evidence="2" key="1">
    <citation type="submission" date="2022-02" db="EMBL/GenBank/DDBJ databases">
        <title>Atlantic sturgeon de novo genome assembly.</title>
        <authorList>
            <person name="Stock M."/>
            <person name="Klopp C."/>
            <person name="Guiguen Y."/>
            <person name="Cabau C."/>
            <person name="Parinello H."/>
            <person name="Santidrian Yebra-Pimentel E."/>
            <person name="Kuhl H."/>
            <person name="Dirks R.P."/>
            <person name="Guessner J."/>
            <person name="Wuertz S."/>
            <person name="Du K."/>
            <person name="Schartl M."/>
        </authorList>
    </citation>
    <scope>NUCLEOTIDE SEQUENCE</scope>
    <source>
        <strain evidence="2">STURGEONOMICS-FGT-2020</strain>
        <tissue evidence="2">Whole blood</tissue>
    </source>
</reference>
<gene>
    <name evidence="2" type="ORF">AOXY_G30107</name>
</gene>
<dbReference type="AlphaFoldDB" id="A0AAD8FRQ5"/>
<name>A0AAD8FRQ5_ACIOX</name>
<protein>
    <submittedName>
        <fullName evidence="2">Uncharacterized protein</fullName>
    </submittedName>
</protein>
<keyword evidence="3" id="KW-1185">Reference proteome</keyword>
<comment type="caution">
    <text evidence="2">The sequence shown here is derived from an EMBL/GenBank/DDBJ whole genome shotgun (WGS) entry which is preliminary data.</text>
</comment>
<evidence type="ECO:0000313" key="2">
    <source>
        <dbReference type="EMBL" id="KAK1153213.1"/>
    </source>
</evidence>
<evidence type="ECO:0000313" key="3">
    <source>
        <dbReference type="Proteomes" id="UP001230051"/>
    </source>
</evidence>
<feature type="region of interest" description="Disordered" evidence="1">
    <location>
        <begin position="1"/>
        <end position="26"/>
    </location>
</feature>
<dbReference type="Proteomes" id="UP001230051">
    <property type="component" value="Unassembled WGS sequence"/>
</dbReference>
<dbReference type="EMBL" id="JAGXEW010000042">
    <property type="protein sequence ID" value="KAK1153213.1"/>
    <property type="molecule type" value="Genomic_DNA"/>
</dbReference>
<accession>A0AAD8FRQ5</accession>
<organism evidence="2 3">
    <name type="scientific">Acipenser oxyrinchus oxyrinchus</name>
    <dbReference type="NCBI Taxonomy" id="40147"/>
    <lineage>
        <taxon>Eukaryota</taxon>
        <taxon>Metazoa</taxon>
        <taxon>Chordata</taxon>
        <taxon>Craniata</taxon>
        <taxon>Vertebrata</taxon>
        <taxon>Euteleostomi</taxon>
        <taxon>Actinopterygii</taxon>
        <taxon>Chondrostei</taxon>
        <taxon>Acipenseriformes</taxon>
        <taxon>Acipenseridae</taxon>
        <taxon>Acipenser</taxon>
    </lineage>
</organism>